<evidence type="ECO:0000313" key="3">
    <source>
        <dbReference type="WBParaSite" id="Pan_g1036.t1"/>
    </source>
</evidence>
<proteinExistence type="predicted"/>
<reference evidence="3" key="2">
    <citation type="submission" date="2020-10" db="UniProtKB">
        <authorList>
            <consortium name="WormBaseParasite"/>
        </authorList>
    </citation>
    <scope>IDENTIFICATION</scope>
</reference>
<sequence length="545" mass="60394">MCAASVNCGSSVVKAVPNKLQYPGNDGIFSWPYPHARPEAFGSVDHADSAERIFDPFCAFFATMPRVKKQPLQCPFKAYFEDAFRQFLATEINAFGDMALYYSVWAAAGDTPLPEYEHWVKKAVLPAPYILPASHWLWGVSKSKRRVKPMKKLPTHVLIEMMPSQTRSFRKGREFWTEKDGSMPSFDAFARDLLEKRAVAVVEPLEVAAPTSGVDALITALVAELIDIVVQQTAIPLPGPDAVSIVEEVRDVIQLDEYLEDEPIEDVAPENEPIEEVLADVQPEDVPFDEEVMEEPEIGAAQQVVNAPPVEVLLAPAAELVQMPLPQRARQANPAPRTAKPTTRKAKSTPKKAKQAPKKAPAKRHRRRAPIQPSRPAMRQRARGDGFVAKLMADNTIRISGTIPNVDWKASTLFKAAHDGEVILRPPPRSRFTKVAAGISHIMMLTDKDQVMIVGSNKFGQLGTSLSRAKLTRAAAQTPATILRPLYGMSGKKVQRIEARGHESSAWVNGVRYCCGVASDHSWRSSVMEPVDDLKKRMRQMRQGQ</sequence>
<dbReference type="SUPFAM" id="SSF50985">
    <property type="entry name" value="RCC1/BLIP-II"/>
    <property type="match status" value="1"/>
</dbReference>
<evidence type="ECO:0000313" key="2">
    <source>
        <dbReference type="Proteomes" id="UP000492821"/>
    </source>
</evidence>
<dbReference type="WBParaSite" id="Pan_g1036.t1">
    <property type="protein sequence ID" value="Pan_g1036.t1"/>
    <property type="gene ID" value="Pan_g1036"/>
</dbReference>
<feature type="compositionally biased region" description="Low complexity" evidence="1">
    <location>
        <begin position="332"/>
        <end position="341"/>
    </location>
</feature>
<accession>A0A7E4ULX6</accession>
<feature type="region of interest" description="Disordered" evidence="1">
    <location>
        <begin position="324"/>
        <end position="384"/>
    </location>
</feature>
<feature type="compositionally biased region" description="Basic residues" evidence="1">
    <location>
        <begin position="342"/>
        <end position="369"/>
    </location>
</feature>
<keyword evidence="2" id="KW-1185">Reference proteome</keyword>
<evidence type="ECO:0000256" key="1">
    <source>
        <dbReference type="SAM" id="MobiDB-lite"/>
    </source>
</evidence>
<protein>
    <submittedName>
        <fullName evidence="3">PMD domain-containing protein</fullName>
    </submittedName>
</protein>
<dbReference type="Proteomes" id="UP000492821">
    <property type="component" value="Unassembled WGS sequence"/>
</dbReference>
<organism evidence="2 3">
    <name type="scientific">Panagrellus redivivus</name>
    <name type="common">Microworm</name>
    <dbReference type="NCBI Taxonomy" id="6233"/>
    <lineage>
        <taxon>Eukaryota</taxon>
        <taxon>Metazoa</taxon>
        <taxon>Ecdysozoa</taxon>
        <taxon>Nematoda</taxon>
        <taxon>Chromadorea</taxon>
        <taxon>Rhabditida</taxon>
        <taxon>Tylenchina</taxon>
        <taxon>Panagrolaimomorpha</taxon>
        <taxon>Panagrolaimoidea</taxon>
        <taxon>Panagrolaimidae</taxon>
        <taxon>Panagrellus</taxon>
    </lineage>
</organism>
<dbReference type="Gene3D" id="2.130.10.30">
    <property type="entry name" value="Regulator of chromosome condensation 1/beta-lactamase-inhibitor protein II"/>
    <property type="match status" value="1"/>
</dbReference>
<dbReference type="InterPro" id="IPR009091">
    <property type="entry name" value="RCC1/BLIP-II"/>
</dbReference>
<dbReference type="AlphaFoldDB" id="A0A7E4ULX6"/>
<name>A0A7E4ULX6_PANRE</name>
<reference evidence="2" key="1">
    <citation type="journal article" date="2013" name="Genetics">
        <title>The draft genome and transcriptome of Panagrellus redivivus are shaped by the harsh demands of a free-living lifestyle.</title>
        <authorList>
            <person name="Srinivasan J."/>
            <person name="Dillman A.R."/>
            <person name="Macchietto M.G."/>
            <person name="Heikkinen L."/>
            <person name="Lakso M."/>
            <person name="Fracchia K.M."/>
            <person name="Antoshechkin I."/>
            <person name="Mortazavi A."/>
            <person name="Wong G."/>
            <person name="Sternberg P.W."/>
        </authorList>
    </citation>
    <scope>NUCLEOTIDE SEQUENCE [LARGE SCALE GENOMIC DNA]</scope>
    <source>
        <strain evidence="2">MT8872</strain>
    </source>
</reference>